<dbReference type="GO" id="GO:0005759">
    <property type="term" value="C:mitochondrial matrix"/>
    <property type="evidence" value="ECO:0007669"/>
    <property type="project" value="UniProtKB-ARBA"/>
</dbReference>
<dbReference type="InterPro" id="IPR004839">
    <property type="entry name" value="Aminotransferase_I/II_large"/>
</dbReference>
<evidence type="ECO:0000256" key="1">
    <source>
        <dbReference type="ARBA" id="ARBA00001933"/>
    </source>
</evidence>
<evidence type="ECO:0000256" key="12">
    <source>
        <dbReference type="ARBA" id="ARBA00051184"/>
    </source>
</evidence>
<dbReference type="InterPro" id="IPR050859">
    <property type="entry name" value="Class-I_PLP-dep_aminotransf"/>
</dbReference>
<comment type="catalytic activity">
    <reaction evidence="13">
        <text>2-oxo-3-sulfanylpropanoate + L-kynurenine = kynurenate + L-cysteine + H2O</text>
        <dbReference type="Rhea" id="RHEA:69104"/>
        <dbReference type="ChEBI" id="CHEBI:15377"/>
        <dbReference type="ChEBI" id="CHEBI:35235"/>
        <dbReference type="ChEBI" id="CHEBI:57678"/>
        <dbReference type="ChEBI" id="CHEBI:57959"/>
        <dbReference type="ChEBI" id="CHEBI:58454"/>
    </reaction>
    <physiologicalReaction direction="left-to-right" evidence="13">
        <dbReference type="Rhea" id="RHEA:69105"/>
    </physiologicalReaction>
</comment>
<dbReference type="Proteomes" id="UP001374579">
    <property type="component" value="Unassembled WGS sequence"/>
</dbReference>
<evidence type="ECO:0000256" key="21">
    <source>
        <dbReference type="ARBA" id="ARBA00052518"/>
    </source>
</evidence>
<protein>
    <recommendedName>
        <fullName evidence="30">Kynurenine/alpha-aminoadipate aminotransferase, mitochondrial</fullName>
        <ecNumber evidence="28">2.6.1.39</ecNumber>
        <ecNumber evidence="27">2.6.1.4</ecNumber>
        <ecNumber evidence="3">2.6.1.7</ecNumber>
        <ecNumber evidence="29">2.6.1.73</ecNumber>
    </recommendedName>
    <alternativeName>
        <fullName evidence="40">2-aminoadipate aminotransferase</fullName>
    </alternativeName>
    <alternativeName>
        <fullName evidence="33">2-aminoadipate transaminase</fullName>
    </alternativeName>
    <alternativeName>
        <fullName evidence="36">Alpha-aminoadipate aminotransferase</fullName>
    </alternativeName>
    <alternativeName>
        <fullName evidence="35">Glycine transaminase AADAT</fullName>
    </alternativeName>
    <alternativeName>
        <fullName evidence="39">Kynurenine aminotransferase II</fullName>
    </alternativeName>
    <alternativeName>
        <fullName evidence="34">Kynurenine--glyoxylate transaminase AADAT</fullName>
    </alternativeName>
    <alternativeName>
        <fullName evidence="37">Kynurenine--oxoglutarate aminotransferase II</fullName>
    </alternativeName>
    <alternativeName>
        <fullName evidence="38">Kynurenine--oxoglutarate transaminase 2</fullName>
    </alternativeName>
    <alternativeName>
        <fullName evidence="32">Kynurenine--oxoglutarate transaminase II</fullName>
    </alternativeName>
    <alternativeName>
        <fullName evidence="31">Methionine--glyoxylate transaminase AADAT</fullName>
    </alternativeName>
</protein>
<evidence type="ECO:0000256" key="26">
    <source>
        <dbReference type="ARBA" id="ARBA00060610"/>
    </source>
</evidence>
<evidence type="ECO:0000256" key="22">
    <source>
        <dbReference type="ARBA" id="ARBA00052537"/>
    </source>
</evidence>
<dbReference type="GO" id="GO:0047536">
    <property type="term" value="F:2-aminoadipate transaminase activity"/>
    <property type="evidence" value="ECO:0007669"/>
    <property type="project" value="UniProtKB-EC"/>
</dbReference>
<evidence type="ECO:0000256" key="14">
    <source>
        <dbReference type="ARBA" id="ARBA00051759"/>
    </source>
</evidence>
<evidence type="ECO:0000256" key="31">
    <source>
        <dbReference type="ARBA" id="ARBA00075068"/>
    </source>
</evidence>
<evidence type="ECO:0000256" key="27">
    <source>
        <dbReference type="ARBA" id="ARBA00066546"/>
    </source>
</evidence>
<evidence type="ECO:0000256" key="39">
    <source>
        <dbReference type="ARBA" id="ARBA00083286"/>
    </source>
</evidence>
<dbReference type="EC" id="2.6.1.4" evidence="27"/>
<feature type="domain" description="Aminotransferase class I/classII large" evidence="41">
    <location>
        <begin position="69"/>
        <end position="417"/>
    </location>
</feature>
<comment type="catalytic activity">
    <reaction evidence="24">
        <text>4-methyl-2-oxopentanoate + L-kynurenine = kynurenate + L-leucine + H2O</text>
        <dbReference type="Rhea" id="RHEA:66068"/>
        <dbReference type="ChEBI" id="CHEBI:15377"/>
        <dbReference type="ChEBI" id="CHEBI:17865"/>
        <dbReference type="ChEBI" id="CHEBI:57427"/>
        <dbReference type="ChEBI" id="CHEBI:57959"/>
        <dbReference type="ChEBI" id="CHEBI:58454"/>
    </reaction>
    <physiologicalReaction direction="left-to-right" evidence="24">
        <dbReference type="Rhea" id="RHEA:66069"/>
    </physiologicalReaction>
</comment>
<evidence type="ECO:0000256" key="2">
    <source>
        <dbReference type="ARBA" id="ARBA00007441"/>
    </source>
</evidence>
<evidence type="ECO:0000256" key="34">
    <source>
        <dbReference type="ARBA" id="ARBA00081438"/>
    </source>
</evidence>
<keyword evidence="43" id="KW-1185">Reference proteome</keyword>
<comment type="catalytic activity">
    <reaction evidence="7">
        <text>L-kynurenine + 2-oxoglutarate = kynurenate + L-glutamate + H2O</text>
        <dbReference type="Rhea" id="RHEA:65560"/>
        <dbReference type="ChEBI" id="CHEBI:15377"/>
        <dbReference type="ChEBI" id="CHEBI:16810"/>
        <dbReference type="ChEBI" id="CHEBI:29985"/>
        <dbReference type="ChEBI" id="CHEBI:57959"/>
        <dbReference type="ChEBI" id="CHEBI:58454"/>
        <dbReference type="EC" id="2.6.1.7"/>
    </reaction>
    <physiologicalReaction direction="left-to-right" evidence="7">
        <dbReference type="Rhea" id="RHEA:65561"/>
    </physiologicalReaction>
</comment>
<evidence type="ECO:0000256" key="7">
    <source>
        <dbReference type="ARBA" id="ARBA00047478"/>
    </source>
</evidence>
<evidence type="ECO:0000256" key="11">
    <source>
        <dbReference type="ARBA" id="ARBA00051090"/>
    </source>
</evidence>
<comment type="catalytic activity">
    <reaction evidence="21">
        <text>L-leucine + glyoxylate = 4-methyl-2-oxopentanoate + glycine</text>
        <dbReference type="Rhea" id="RHEA:69128"/>
        <dbReference type="ChEBI" id="CHEBI:17865"/>
        <dbReference type="ChEBI" id="CHEBI:36655"/>
        <dbReference type="ChEBI" id="CHEBI:57305"/>
        <dbReference type="ChEBI" id="CHEBI:57427"/>
    </reaction>
</comment>
<dbReference type="FunFam" id="3.40.640.10:FF:000071">
    <property type="entry name" value="Kynurenine/alpha-aminoadipate aminotransferase, mitochondrial"/>
    <property type="match status" value="1"/>
</dbReference>
<comment type="function">
    <text evidence="25">Transaminase with broad substrate specificity. Has transaminase activity towards aminoadipate, kynurenine, methionine and glutamate. Shows activity also towards tryptophan, aspartate and hydroxykynurenine. Accepts a variety of oxo-acids as amino-group acceptors, with a preference for 2-oxoglutarate, 2-oxocaproic acid, phenylpyruvate and alpha-oxo-gamma-methiol butyric acid. Can also use glyoxylate as amino-group acceptor (in vitro).</text>
</comment>
<evidence type="ECO:0000256" key="10">
    <source>
        <dbReference type="ARBA" id="ARBA00050937"/>
    </source>
</evidence>
<comment type="catalytic activity">
    <reaction evidence="8">
        <text>L-kynurenine + glyoxylate = kynurenate + glycine + H2O</text>
        <dbReference type="Rhea" id="RHEA:65896"/>
        <dbReference type="ChEBI" id="CHEBI:15377"/>
        <dbReference type="ChEBI" id="CHEBI:36655"/>
        <dbReference type="ChEBI" id="CHEBI:57305"/>
        <dbReference type="ChEBI" id="CHEBI:57959"/>
        <dbReference type="ChEBI" id="CHEBI:58454"/>
        <dbReference type="EC" id="2.6.1.63"/>
    </reaction>
    <physiologicalReaction direction="left-to-right" evidence="8">
        <dbReference type="Rhea" id="RHEA:65897"/>
    </physiologicalReaction>
</comment>
<evidence type="ECO:0000256" key="35">
    <source>
        <dbReference type="ARBA" id="ARBA00082040"/>
    </source>
</evidence>
<dbReference type="CDD" id="cd00609">
    <property type="entry name" value="AAT_like"/>
    <property type="match status" value="1"/>
</dbReference>
<comment type="catalytic activity">
    <reaction evidence="9">
        <text>L-tyrosine + glyoxylate = 3-(4-hydroxyphenyl)pyruvate + glycine</text>
        <dbReference type="Rhea" id="RHEA:69116"/>
        <dbReference type="ChEBI" id="CHEBI:36242"/>
        <dbReference type="ChEBI" id="CHEBI:36655"/>
        <dbReference type="ChEBI" id="CHEBI:57305"/>
        <dbReference type="ChEBI" id="CHEBI:58315"/>
    </reaction>
</comment>
<evidence type="ECO:0000256" key="19">
    <source>
        <dbReference type="ARBA" id="ARBA00052400"/>
    </source>
</evidence>
<dbReference type="PANTHER" id="PTHR42790:SF19">
    <property type="entry name" value="KYNURENINE_ALPHA-AMINOADIPATE AMINOTRANSFERASE, MITOCHONDRIAL"/>
    <property type="match status" value="1"/>
</dbReference>
<sequence>MNYSRFFNPTSLARQPSAIRVLTAIVASGPPSLISMAGGMPNADLFPIHEASLTLRDGSVLRIPPEQMKKALQYSATPGLPELVQWMKTLQKQMHNPPTMGISDPQRQLDVLITTGSQDGICKTMEACLQEGQNVLLETPTYSGTLSIVKPIRPKMLGIKSDKDGLDPAHLREVLSKWHPSDAKDDSSSIPRLLYLVPNGGNPTGAGLTLKRKKDIYELAQQYDLLILEDDPYYYLQFNEPYIPSLLSMDVDGRVVRFDSVSKLLSGGARVGVVTGPKAVLERINLHMQASVLHTSGLAQTCILSVLESMGQDGLRKHAHTVADFYLKQRDACIAAAEKHLTGLAEWSVPSGGMFLWIRLLHVKDTFSLITEKARAAEVLFVPGRVFMIDEAAPSPYLRASYSLVSPADMDKGFQRLADLLREQSKE</sequence>
<dbReference type="Pfam" id="PF00155">
    <property type="entry name" value="Aminotran_1_2"/>
    <property type="match status" value="1"/>
</dbReference>
<comment type="pathway">
    <text evidence="26">Amino-acid degradation; L-lysine degradation via saccharopine pathway; glutaryl-CoA from L-lysine: step 4/6.</text>
</comment>
<evidence type="ECO:0000256" key="16">
    <source>
        <dbReference type="ARBA" id="ARBA00052124"/>
    </source>
</evidence>
<reference evidence="42 43" key="1">
    <citation type="submission" date="2024-02" db="EMBL/GenBank/DDBJ databases">
        <title>Chromosome-scale genome assembly of the rough periwinkle Littorina saxatilis.</title>
        <authorList>
            <person name="De Jode A."/>
            <person name="Faria R."/>
            <person name="Formenti G."/>
            <person name="Sims Y."/>
            <person name="Smith T.P."/>
            <person name="Tracey A."/>
            <person name="Wood J.M.D."/>
            <person name="Zagrodzka Z.B."/>
            <person name="Johannesson K."/>
            <person name="Butlin R.K."/>
            <person name="Leder E.H."/>
        </authorList>
    </citation>
    <scope>NUCLEOTIDE SEQUENCE [LARGE SCALE GENOMIC DNA]</scope>
    <source>
        <strain evidence="42">Snail1</strain>
        <tissue evidence="42">Muscle</tissue>
    </source>
</reference>
<evidence type="ECO:0000256" key="40">
    <source>
        <dbReference type="ARBA" id="ARBA00083735"/>
    </source>
</evidence>
<organism evidence="42 43">
    <name type="scientific">Littorina saxatilis</name>
    <dbReference type="NCBI Taxonomy" id="31220"/>
    <lineage>
        <taxon>Eukaryota</taxon>
        <taxon>Metazoa</taxon>
        <taxon>Spiralia</taxon>
        <taxon>Lophotrochozoa</taxon>
        <taxon>Mollusca</taxon>
        <taxon>Gastropoda</taxon>
        <taxon>Caenogastropoda</taxon>
        <taxon>Littorinimorpha</taxon>
        <taxon>Littorinoidea</taxon>
        <taxon>Littorinidae</taxon>
        <taxon>Littorina</taxon>
    </lineage>
</organism>
<evidence type="ECO:0000256" key="5">
    <source>
        <dbReference type="ARBA" id="ARBA00022679"/>
    </source>
</evidence>
<evidence type="ECO:0000256" key="3">
    <source>
        <dbReference type="ARBA" id="ARBA00012751"/>
    </source>
</evidence>
<evidence type="ECO:0000256" key="33">
    <source>
        <dbReference type="ARBA" id="ARBA00080916"/>
    </source>
</evidence>
<evidence type="ECO:0000256" key="18">
    <source>
        <dbReference type="ARBA" id="ARBA00052393"/>
    </source>
</evidence>
<evidence type="ECO:0000256" key="24">
    <source>
        <dbReference type="ARBA" id="ARBA00052831"/>
    </source>
</evidence>
<evidence type="ECO:0000256" key="4">
    <source>
        <dbReference type="ARBA" id="ARBA00022576"/>
    </source>
</evidence>
<evidence type="ECO:0000256" key="6">
    <source>
        <dbReference type="ARBA" id="ARBA00022898"/>
    </source>
</evidence>
<comment type="caution">
    <text evidence="42">The sequence shown here is derived from an EMBL/GenBank/DDBJ whole genome shotgun (WGS) entry which is preliminary data.</text>
</comment>
<dbReference type="EC" id="2.6.1.73" evidence="29"/>
<accession>A0AAN9B7A1</accession>
<comment type="cofactor">
    <cofactor evidence="1">
        <name>pyridoxal 5'-phosphate</name>
        <dbReference type="ChEBI" id="CHEBI:597326"/>
    </cofactor>
</comment>
<evidence type="ECO:0000256" key="32">
    <source>
        <dbReference type="ARBA" id="ARBA00080697"/>
    </source>
</evidence>
<evidence type="ECO:0000256" key="30">
    <source>
        <dbReference type="ARBA" id="ARBA00074091"/>
    </source>
</evidence>
<comment type="catalytic activity">
    <reaction evidence="16">
        <text>indole-3-pyruvate + L-kynurenine = kynurenate + L-tryptophan + H2O</text>
        <dbReference type="Rhea" id="RHEA:66052"/>
        <dbReference type="ChEBI" id="CHEBI:15377"/>
        <dbReference type="ChEBI" id="CHEBI:17640"/>
        <dbReference type="ChEBI" id="CHEBI:57912"/>
        <dbReference type="ChEBI" id="CHEBI:57959"/>
        <dbReference type="ChEBI" id="CHEBI:58454"/>
    </reaction>
    <physiologicalReaction direction="left-to-right" evidence="16">
        <dbReference type="Rhea" id="RHEA:66053"/>
    </physiologicalReaction>
</comment>
<evidence type="ECO:0000256" key="23">
    <source>
        <dbReference type="ARBA" id="ARBA00052580"/>
    </source>
</evidence>
<comment type="similarity">
    <text evidence="2">Belongs to the class-I pyridoxal-phosphate-dependent aminotransferase family.</text>
</comment>
<evidence type="ECO:0000256" key="15">
    <source>
        <dbReference type="ARBA" id="ARBA00051879"/>
    </source>
</evidence>
<evidence type="ECO:0000313" key="42">
    <source>
        <dbReference type="EMBL" id="KAK7099989.1"/>
    </source>
</evidence>
<evidence type="ECO:0000256" key="9">
    <source>
        <dbReference type="ARBA" id="ARBA00050142"/>
    </source>
</evidence>
<comment type="catalytic activity">
    <reaction evidence="20">
        <text>glyoxylate + L-methionine = 4-methylsulfanyl-2-oxobutanoate + glycine</text>
        <dbReference type="Rhea" id="RHEA:22884"/>
        <dbReference type="ChEBI" id="CHEBI:16723"/>
        <dbReference type="ChEBI" id="CHEBI:36655"/>
        <dbReference type="ChEBI" id="CHEBI:57305"/>
        <dbReference type="ChEBI" id="CHEBI:57844"/>
        <dbReference type="EC" id="2.6.1.73"/>
    </reaction>
</comment>
<dbReference type="SUPFAM" id="SSF53383">
    <property type="entry name" value="PLP-dependent transferases"/>
    <property type="match status" value="1"/>
</dbReference>
<evidence type="ECO:0000256" key="37">
    <source>
        <dbReference type="ARBA" id="ARBA00082796"/>
    </source>
</evidence>
<evidence type="ECO:0000256" key="38">
    <source>
        <dbReference type="ARBA" id="ARBA00083236"/>
    </source>
</evidence>
<comment type="catalytic activity">
    <reaction evidence="17">
        <text>2-oxohexanoate + L-kynurenine = L-2-aminohexanoate + kynurenate + H2O</text>
        <dbReference type="Rhea" id="RHEA:66060"/>
        <dbReference type="ChEBI" id="CHEBI:15377"/>
        <dbReference type="ChEBI" id="CHEBI:35177"/>
        <dbReference type="ChEBI" id="CHEBI:57959"/>
        <dbReference type="ChEBI" id="CHEBI:58454"/>
        <dbReference type="ChEBI" id="CHEBI:58455"/>
    </reaction>
    <physiologicalReaction direction="left-to-right" evidence="17">
        <dbReference type="Rhea" id="RHEA:66061"/>
    </physiologicalReaction>
</comment>
<evidence type="ECO:0000256" key="28">
    <source>
        <dbReference type="ARBA" id="ARBA00067027"/>
    </source>
</evidence>
<comment type="catalytic activity">
    <reaction evidence="12">
        <text>4-methylsulfanyl-2-oxobutanoate + L-kynurenine = kynurenate + L-methionine + H2O</text>
        <dbReference type="Rhea" id="RHEA:69096"/>
        <dbReference type="ChEBI" id="CHEBI:15377"/>
        <dbReference type="ChEBI" id="CHEBI:16723"/>
        <dbReference type="ChEBI" id="CHEBI:57844"/>
        <dbReference type="ChEBI" id="CHEBI:57959"/>
        <dbReference type="ChEBI" id="CHEBI:58454"/>
    </reaction>
    <physiologicalReaction direction="left-to-right" evidence="12">
        <dbReference type="Rhea" id="RHEA:69097"/>
    </physiologicalReaction>
</comment>
<keyword evidence="5" id="KW-0808">Transferase</keyword>
<dbReference type="EMBL" id="JBAMIC010000011">
    <property type="protein sequence ID" value="KAK7099989.1"/>
    <property type="molecule type" value="Genomic_DNA"/>
</dbReference>
<dbReference type="AlphaFoldDB" id="A0AAN9B7A1"/>
<dbReference type="EC" id="2.6.1.39" evidence="28"/>
<evidence type="ECO:0000256" key="25">
    <source>
        <dbReference type="ARBA" id="ARBA00056991"/>
    </source>
</evidence>
<evidence type="ECO:0000256" key="36">
    <source>
        <dbReference type="ARBA" id="ARBA00082705"/>
    </source>
</evidence>
<comment type="catalytic activity">
    <reaction evidence="19">
        <text>glyoxylate + L-phenylalanine = 3-phenylpyruvate + glycine</text>
        <dbReference type="Rhea" id="RHEA:69120"/>
        <dbReference type="ChEBI" id="CHEBI:18005"/>
        <dbReference type="ChEBI" id="CHEBI:36655"/>
        <dbReference type="ChEBI" id="CHEBI:57305"/>
        <dbReference type="ChEBI" id="CHEBI:58095"/>
    </reaction>
</comment>
<comment type="catalytic activity">
    <reaction evidence="14">
        <text>2-oxoadipate + L-kynurenine = L-2-aminoadipate + kynurenate + H2O</text>
        <dbReference type="Rhea" id="RHEA:70047"/>
        <dbReference type="ChEBI" id="CHEBI:15377"/>
        <dbReference type="ChEBI" id="CHEBI:57499"/>
        <dbReference type="ChEBI" id="CHEBI:57959"/>
        <dbReference type="ChEBI" id="CHEBI:58454"/>
        <dbReference type="ChEBI" id="CHEBI:58672"/>
    </reaction>
    <physiologicalReaction direction="left-to-right" evidence="14">
        <dbReference type="Rhea" id="RHEA:70048"/>
    </physiologicalReaction>
</comment>
<comment type="catalytic activity">
    <reaction evidence="18">
        <text>L-tryptophan + glyoxylate = indole-3-pyruvate + glycine</text>
        <dbReference type="Rhea" id="RHEA:69124"/>
        <dbReference type="ChEBI" id="CHEBI:17640"/>
        <dbReference type="ChEBI" id="CHEBI:36655"/>
        <dbReference type="ChEBI" id="CHEBI:57305"/>
        <dbReference type="ChEBI" id="CHEBI:57912"/>
    </reaction>
</comment>
<dbReference type="InterPro" id="IPR015421">
    <property type="entry name" value="PyrdxlP-dep_Trfase_major"/>
</dbReference>
<evidence type="ECO:0000256" key="29">
    <source>
        <dbReference type="ARBA" id="ARBA00067059"/>
    </source>
</evidence>
<dbReference type="GO" id="GO:1901605">
    <property type="term" value="P:alpha-amino acid metabolic process"/>
    <property type="evidence" value="ECO:0007669"/>
    <property type="project" value="TreeGrafter"/>
</dbReference>
<evidence type="ECO:0000256" key="8">
    <source>
        <dbReference type="ARBA" id="ARBA00047677"/>
    </source>
</evidence>
<dbReference type="Gene3D" id="3.90.1150.10">
    <property type="entry name" value="Aspartate Aminotransferase, domain 1"/>
    <property type="match status" value="1"/>
</dbReference>
<evidence type="ECO:0000256" key="13">
    <source>
        <dbReference type="ARBA" id="ARBA00051742"/>
    </source>
</evidence>
<comment type="catalytic activity">
    <reaction evidence="11">
        <text>2-oxopentanoate + L-kynurenine = L-2-aminopentanoate + kynurenate + H2O</text>
        <dbReference type="Rhea" id="RHEA:66076"/>
        <dbReference type="ChEBI" id="CHEBI:15377"/>
        <dbReference type="ChEBI" id="CHEBI:28644"/>
        <dbReference type="ChEBI" id="CHEBI:57959"/>
        <dbReference type="ChEBI" id="CHEBI:58441"/>
        <dbReference type="ChEBI" id="CHEBI:58454"/>
    </reaction>
    <physiologicalReaction direction="left-to-right" evidence="11">
        <dbReference type="Rhea" id="RHEA:66077"/>
    </physiologicalReaction>
</comment>
<name>A0AAN9B7A1_9CAEN</name>
<dbReference type="GO" id="GO:0016212">
    <property type="term" value="F:kynurenine-oxoglutarate transaminase activity"/>
    <property type="evidence" value="ECO:0007669"/>
    <property type="project" value="UniProtKB-EC"/>
</dbReference>
<dbReference type="GO" id="GO:0047315">
    <property type="term" value="F:kynurenine-glyoxylate transaminase activity"/>
    <property type="evidence" value="ECO:0007669"/>
    <property type="project" value="UniProtKB-EC"/>
</dbReference>
<keyword evidence="4" id="KW-0032">Aminotransferase</keyword>
<dbReference type="FunFam" id="3.90.1150.10:FF:000166">
    <property type="entry name" value="Kynurenine/alpha-aminoadipate aminotransferase, mitochondrial"/>
    <property type="match status" value="1"/>
</dbReference>
<dbReference type="GO" id="GO:0050094">
    <property type="term" value="F:methionine-glyoxylate transaminase activity"/>
    <property type="evidence" value="ECO:0007669"/>
    <property type="project" value="UniProtKB-EC"/>
</dbReference>
<evidence type="ECO:0000313" key="43">
    <source>
        <dbReference type="Proteomes" id="UP001374579"/>
    </source>
</evidence>
<gene>
    <name evidence="42" type="ORF">V1264_023004</name>
</gene>
<evidence type="ECO:0000256" key="17">
    <source>
        <dbReference type="ARBA" id="ARBA00052128"/>
    </source>
</evidence>
<evidence type="ECO:0000256" key="20">
    <source>
        <dbReference type="ARBA" id="ARBA00052404"/>
    </source>
</evidence>
<evidence type="ECO:0000259" key="41">
    <source>
        <dbReference type="Pfam" id="PF00155"/>
    </source>
</evidence>
<comment type="catalytic activity">
    <reaction evidence="10">
        <text>L-2-aminoadipate + glyoxylate = 2-oxoadipate + glycine</text>
        <dbReference type="Rhea" id="RHEA:69112"/>
        <dbReference type="ChEBI" id="CHEBI:36655"/>
        <dbReference type="ChEBI" id="CHEBI:57305"/>
        <dbReference type="ChEBI" id="CHEBI:57499"/>
        <dbReference type="ChEBI" id="CHEBI:58672"/>
    </reaction>
    <physiologicalReaction direction="left-to-right" evidence="10">
        <dbReference type="Rhea" id="RHEA:69113"/>
    </physiologicalReaction>
</comment>
<dbReference type="GO" id="GO:0030170">
    <property type="term" value="F:pyridoxal phosphate binding"/>
    <property type="evidence" value="ECO:0007669"/>
    <property type="project" value="InterPro"/>
</dbReference>
<comment type="catalytic activity">
    <reaction evidence="23">
        <text>3-phenylpyruvate + L-kynurenine = kynurenate + L-phenylalanine + H2O</text>
        <dbReference type="Rhea" id="RHEA:66092"/>
        <dbReference type="ChEBI" id="CHEBI:15377"/>
        <dbReference type="ChEBI" id="CHEBI:18005"/>
        <dbReference type="ChEBI" id="CHEBI:57959"/>
        <dbReference type="ChEBI" id="CHEBI:58095"/>
        <dbReference type="ChEBI" id="CHEBI:58454"/>
    </reaction>
    <physiologicalReaction direction="left-to-right" evidence="23">
        <dbReference type="Rhea" id="RHEA:66093"/>
    </physiologicalReaction>
</comment>
<proteinExistence type="inferred from homology"/>
<dbReference type="InterPro" id="IPR015422">
    <property type="entry name" value="PyrdxlP-dep_Trfase_small"/>
</dbReference>
<dbReference type="PANTHER" id="PTHR42790">
    <property type="entry name" value="AMINOTRANSFERASE"/>
    <property type="match status" value="1"/>
</dbReference>
<comment type="catalytic activity">
    <reaction evidence="22">
        <text>glycine + 2-oxoglutarate = glyoxylate + L-glutamate</text>
        <dbReference type="Rhea" id="RHEA:14089"/>
        <dbReference type="ChEBI" id="CHEBI:16810"/>
        <dbReference type="ChEBI" id="CHEBI:29985"/>
        <dbReference type="ChEBI" id="CHEBI:36655"/>
        <dbReference type="ChEBI" id="CHEBI:57305"/>
        <dbReference type="EC" id="2.6.1.4"/>
    </reaction>
</comment>
<dbReference type="GO" id="GO:0047958">
    <property type="term" value="F:glycine:2-oxoglutarate aminotransferase activity"/>
    <property type="evidence" value="ECO:0007669"/>
    <property type="project" value="UniProtKB-EC"/>
</dbReference>
<dbReference type="EC" id="2.6.1.7" evidence="3"/>
<comment type="catalytic activity">
    <reaction evidence="15">
        <text>2-oxobutanoate + L-kynurenine = (2S)-2-aminobutanoate + kynurenate + H2O</text>
        <dbReference type="Rhea" id="RHEA:66044"/>
        <dbReference type="ChEBI" id="CHEBI:15377"/>
        <dbReference type="ChEBI" id="CHEBI:16763"/>
        <dbReference type="ChEBI" id="CHEBI:57959"/>
        <dbReference type="ChEBI" id="CHEBI:58454"/>
        <dbReference type="ChEBI" id="CHEBI:74359"/>
    </reaction>
    <physiologicalReaction direction="left-to-right" evidence="15">
        <dbReference type="Rhea" id="RHEA:66045"/>
    </physiologicalReaction>
</comment>
<keyword evidence="6" id="KW-0663">Pyridoxal phosphate</keyword>
<dbReference type="Gene3D" id="3.40.640.10">
    <property type="entry name" value="Type I PLP-dependent aspartate aminotransferase-like (Major domain)"/>
    <property type="match status" value="1"/>
</dbReference>
<dbReference type="InterPro" id="IPR015424">
    <property type="entry name" value="PyrdxlP-dep_Trfase"/>
</dbReference>